<name>A0A4R5MQB4_9SPHI</name>
<dbReference type="Proteomes" id="UP000295668">
    <property type="component" value="Unassembled WGS sequence"/>
</dbReference>
<keyword evidence="5" id="KW-1185">Reference proteome</keyword>
<dbReference type="Gene3D" id="3.55.50.30">
    <property type="match status" value="1"/>
</dbReference>
<comment type="caution">
    <text evidence="4">The sequence shown here is derived from an EMBL/GenBank/DDBJ whole genome shotgun (WGS) entry which is preliminary data.</text>
</comment>
<proteinExistence type="predicted"/>
<evidence type="ECO:0000313" key="4">
    <source>
        <dbReference type="EMBL" id="TDG38021.1"/>
    </source>
</evidence>
<dbReference type="PANTHER" id="PTHR30273">
    <property type="entry name" value="PERIPLASMIC SIGNAL SENSOR AND SIGMA FACTOR ACTIVATOR FECR-RELATED"/>
    <property type="match status" value="1"/>
</dbReference>
<evidence type="ECO:0000256" key="1">
    <source>
        <dbReference type="SAM" id="Phobius"/>
    </source>
</evidence>
<dbReference type="PIRSF" id="PIRSF018266">
    <property type="entry name" value="FecR"/>
    <property type="match status" value="1"/>
</dbReference>
<evidence type="ECO:0000259" key="3">
    <source>
        <dbReference type="Pfam" id="PF16344"/>
    </source>
</evidence>
<dbReference type="RefSeq" id="WP_133261116.1">
    <property type="nucleotide sequence ID" value="NZ_SJCY01000001.1"/>
</dbReference>
<feature type="domain" description="FecR protein" evidence="2">
    <location>
        <begin position="115"/>
        <end position="206"/>
    </location>
</feature>
<feature type="domain" description="Protein FecR C-terminal" evidence="3">
    <location>
        <begin position="250"/>
        <end position="315"/>
    </location>
</feature>
<dbReference type="EMBL" id="SJCY01000001">
    <property type="protein sequence ID" value="TDG38021.1"/>
    <property type="molecule type" value="Genomic_DNA"/>
</dbReference>
<evidence type="ECO:0000259" key="2">
    <source>
        <dbReference type="Pfam" id="PF04773"/>
    </source>
</evidence>
<accession>A0A4R5MQB4</accession>
<dbReference type="InterPro" id="IPR006860">
    <property type="entry name" value="FecR"/>
</dbReference>
<organism evidence="4 5">
    <name type="scientific">Pedobacter changchengzhani</name>
    <dbReference type="NCBI Taxonomy" id="2529274"/>
    <lineage>
        <taxon>Bacteria</taxon>
        <taxon>Pseudomonadati</taxon>
        <taxon>Bacteroidota</taxon>
        <taxon>Sphingobacteriia</taxon>
        <taxon>Sphingobacteriales</taxon>
        <taxon>Sphingobacteriaceae</taxon>
        <taxon>Pedobacter</taxon>
    </lineage>
</organism>
<evidence type="ECO:0000313" key="5">
    <source>
        <dbReference type="Proteomes" id="UP000295668"/>
    </source>
</evidence>
<dbReference type="AlphaFoldDB" id="A0A4R5MQB4"/>
<dbReference type="PANTHER" id="PTHR30273:SF2">
    <property type="entry name" value="PROTEIN FECR"/>
    <property type="match status" value="1"/>
</dbReference>
<dbReference type="InterPro" id="IPR032508">
    <property type="entry name" value="FecR_C"/>
</dbReference>
<dbReference type="Pfam" id="PF04773">
    <property type="entry name" value="FecR"/>
    <property type="match status" value="1"/>
</dbReference>
<dbReference type="Gene3D" id="2.60.120.1440">
    <property type="match status" value="1"/>
</dbReference>
<keyword evidence="1" id="KW-0472">Membrane</keyword>
<dbReference type="InterPro" id="IPR012373">
    <property type="entry name" value="Ferrdict_sens_TM"/>
</dbReference>
<sequence length="321" mass="36382">MIVNAETQALIAKFLDNPDDVEVSFQLAHWRSLSNENENYFQQLSEIWVMSSNGAVLDEINERKSVLELNRSLPNHANQKNIVLKWIGSIAAISLLSFVSYWALSTKSETLLTRSTHNGQTDSVFLADGSKIMLAENSTLIYPKVFNKNTRTVYLNKGKAFFLIFKDHKHPFKVIMKESSVSVLGTSFNIALSNNKIDLDVKTGVVSFLPYDKGKTSFLKADEAITYFINSNRIVTRSSLNGDAWLTKNLVFVEAPLEDVCKQLSEYYHVDIKLSGDLMHDKKLNADFKSNSLHEVLQILNVTYGFKTKKIKDIIYLKIPN</sequence>
<dbReference type="Pfam" id="PF16344">
    <property type="entry name" value="FecR_C"/>
    <property type="match status" value="1"/>
</dbReference>
<gene>
    <name evidence="4" type="ORF">EZJ43_02715</name>
</gene>
<keyword evidence="1" id="KW-1133">Transmembrane helix</keyword>
<dbReference type="OrthoDB" id="1452822at2"/>
<reference evidence="4 5" key="1">
    <citation type="submission" date="2019-02" db="EMBL/GenBank/DDBJ databases">
        <title>Pedobacter sp. nov., a novel speices isolated from soil of pinguins habitat in Antarcitica.</title>
        <authorList>
            <person name="He R.-H."/>
        </authorList>
    </citation>
    <scope>NUCLEOTIDE SEQUENCE [LARGE SCALE GENOMIC DNA]</scope>
    <source>
        <strain evidence="4 5">E01020</strain>
    </source>
</reference>
<keyword evidence="1" id="KW-0812">Transmembrane</keyword>
<feature type="transmembrane region" description="Helical" evidence="1">
    <location>
        <begin position="82"/>
        <end position="104"/>
    </location>
</feature>
<dbReference type="GO" id="GO:0016989">
    <property type="term" value="F:sigma factor antagonist activity"/>
    <property type="evidence" value="ECO:0007669"/>
    <property type="project" value="TreeGrafter"/>
</dbReference>
<protein>
    <submittedName>
        <fullName evidence="4">FecR family protein</fullName>
    </submittedName>
</protein>